<gene>
    <name evidence="2" type="ORF">AZF00_12970</name>
</gene>
<sequence>MKYFLPVIIAVSYVALSACNGGGSPYAASRTAAQDICLDCGTPRQLVNLPQLENSLFTSNGRLFVSGQSNLYEIHRDGQEYRADALLPDGSGCSGLTEDKGTLYALCSGSGGPTDFSGLYTLSLDDPLAAPEFSFALTGMTLPNGIVATASGLYVTDGPVAVEPKIVHLAIDPTDPTLVLSQSTWLATLPDFPNGIVHTGTSLYVTHYRPGFGGQITRVAINSDGSPGVPENITPRGIMDDLTVVGDTLVVTDWQNGSLFQVDLEGSLLQESASNIFAQPSSVIIAGAPLFDEVAILVTERYTGDGLWILD</sequence>
<keyword evidence="1" id="KW-0732">Signal</keyword>
<dbReference type="PROSITE" id="PS51257">
    <property type="entry name" value="PROKAR_LIPOPROTEIN"/>
    <property type="match status" value="1"/>
</dbReference>
<proteinExistence type="predicted"/>
<dbReference type="SUPFAM" id="SSF63829">
    <property type="entry name" value="Calcium-dependent phosphotriesterase"/>
    <property type="match status" value="1"/>
</dbReference>
<dbReference type="AlphaFoldDB" id="A0A127M7G5"/>
<dbReference type="Proteomes" id="UP000074119">
    <property type="component" value="Chromosome"/>
</dbReference>
<feature type="signal peptide" evidence="1">
    <location>
        <begin position="1"/>
        <end position="17"/>
    </location>
</feature>
<evidence type="ECO:0008006" key="4">
    <source>
        <dbReference type="Google" id="ProtNLM"/>
    </source>
</evidence>
<dbReference type="KEGG" id="zal:AZF00_12970"/>
<evidence type="ECO:0000313" key="3">
    <source>
        <dbReference type="Proteomes" id="UP000074119"/>
    </source>
</evidence>
<dbReference type="RefSeq" id="WP_008248690.1">
    <property type="nucleotide sequence ID" value="NZ_CP014544.1"/>
</dbReference>
<feature type="chain" id="PRO_5007275100" description="SMP-30/Gluconolactonase/LRE-like region domain-containing protein" evidence="1">
    <location>
        <begin position="18"/>
        <end position="311"/>
    </location>
</feature>
<protein>
    <recommendedName>
        <fullName evidence="4">SMP-30/Gluconolactonase/LRE-like region domain-containing protein</fullName>
    </recommendedName>
</protein>
<accession>A0A127M7G5</accession>
<reference evidence="2 3" key="1">
    <citation type="submission" date="2015-12" db="EMBL/GenBank/DDBJ databases">
        <authorList>
            <person name="Shamseldin A."/>
            <person name="Moawad H."/>
            <person name="Abd El-Rahim W.M."/>
            <person name="Sadowsky M.J."/>
        </authorList>
    </citation>
    <scope>NUCLEOTIDE SEQUENCE [LARGE SCALE GENOMIC DNA]</scope>
    <source>
        <strain evidence="2 3">SM2</strain>
    </source>
</reference>
<dbReference type="EMBL" id="CP014544">
    <property type="protein sequence ID" value="AMO69160.1"/>
    <property type="molecule type" value="Genomic_DNA"/>
</dbReference>
<evidence type="ECO:0000256" key="1">
    <source>
        <dbReference type="SAM" id="SignalP"/>
    </source>
</evidence>
<dbReference type="InterPro" id="IPR011042">
    <property type="entry name" value="6-blade_b-propeller_TolB-like"/>
</dbReference>
<evidence type="ECO:0000313" key="2">
    <source>
        <dbReference type="EMBL" id="AMO69160.1"/>
    </source>
</evidence>
<name>A0A127M7G5_9GAMM</name>
<dbReference type="Gene3D" id="2.120.10.30">
    <property type="entry name" value="TolB, C-terminal domain"/>
    <property type="match status" value="1"/>
</dbReference>
<organism evidence="2 3">
    <name type="scientific">Zhongshania aliphaticivorans</name>
    <dbReference type="NCBI Taxonomy" id="1470434"/>
    <lineage>
        <taxon>Bacteria</taxon>
        <taxon>Pseudomonadati</taxon>
        <taxon>Pseudomonadota</taxon>
        <taxon>Gammaproteobacteria</taxon>
        <taxon>Cellvibrionales</taxon>
        <taxon>Spongiibacteraceae</taxon>
        <taxon>Zhongshania</taxon>
    </lineage>
</organism>